<dbReference type="PANTHER" id="PTHR42898">
    <property type="entry name" value="TROPINONE REDUCTASE"/>
    <property type="match status" value="1"/>
</dbReference>
<dbReference type="GO" id="GO:0004523">
    <property type="term" value="F:RNA-DNA hybrid ribonuclease activity"/>
    <property type="evidence" value="ECO:0007669"/>
    <property type="project" value="InterPro"/>
</dbReference>
<dbReference type="AlphaFoldDB" id="A0A7J6EFC1"/>
<name>A0A7J6EFC1_CANSA</name>
<dbReference type="GO" id="GO:0003676">
    <property type="term" value="F:nucleic acid binding"/>
    <property type="evidence" value="ECO:0007669"/>
    <property type="project" value="InterPro"/>
</dbReference>
<keyword evidence="5" id="KW-1185">Reference proteome</keyword>
<dbReference type="InterPro" id="IPR036291">
    <property type="entry name" value="NAD(P)-bd_dom_sf"/>
</dbReference>
<dbReference type="GO" id="GO:0016491">
    <property type="term" value="F:oxidoreductase activity"/>
    <property type="evidence" value="ECO:0007669"/>
    <property type="project" value="UniProtKB-KW"/>
</dbReference>
<comment type="similarity">
    <text evidence="3">Belongs to the short-chain dehydrogenases/reductases (SDR) family. SDR65C subfamily.</text>
</comment>
<dbReference type="InterPro" id="IPR002347">
    <property type="entry name" value="SDR_fam"/>
</dbReference>
<dbReference type="Gene3D" id="3.40.50.720">
    <property type="entry name" value="NAD(P)-binding Rossmann-like Domain"/>
    <property type="match status" value="1"/>
</dbReference>
<dbReference type="PANTHER" id="PTHR42898:SF28">
    <property type="entry name" value="TROPINONE REDUCTASE HOMOLOG"/>
    <property type="match status" value="1"/>
</dbReference>
<dbReference type="PRINTS" id="PR00081">
    <property type="entry name" value="GDHRDH"/>
</dbReference>
<evidence type="ECO:0000256" key="1">
    <source>
        <dbReference type="ARBA" id="ARBA00022857"/>
    </source>
</evidence>
<reference evidence="4 5" key="1">
    <citation type="journal article" date="2020" name="bioRxiv">
        <title>Sequence and annotation of 42 cannabis genomes reveals extensive copy number variation in cannabinoid synthesis and pathogen resistance genes.</title>
        <authorList>
            <person name="Mckernan K.J."/>
            <person name="Helbert Y."/>
            <person name="Kane L.T."/>
            <person name="Ebling H."/>
            <person name="Zhang L."/>
            <person name="Liu B."/>
            <person name="Eaton Z."/>
            <person name="Mclaughlin S."/>
            <person name="Kingan S."/>
            <person name="Baybayan P."/>
            <person name="Concepcion G."/>
            <person name="Jordan M."/>
            <person name="Riva A."/>
            <person name="Barbazuk W."/>
            <person name="Harkins T."/>
        </authorList>
    </citation>
    <scope>NUCLEOTIDE SEQUENCE [LARGE SCALE GENOMIC DNA]</scope>
    <source>
        <strain evidence="5">cv. Jamaican Lion 4</strain>
        <tissue evidence="4">Leaf</tissue>
    </source>
</reference>
<keyword evidence="2" id="KW-0560">Oxidoreductase</keyword>
<dbReference type="InterPro" id="IPR012337">
    <property type="entry name" value="RNaseH-like_sf"/>
</dbReference>
<dbReference type="Pfam" id="PF13561">
    <property type="entry name" value="adh_short_C2"/>
    <property type="match status" value="1"/>
</dbReference>
<proteinExistence type="inferred from homology"/>
<evidence type="ECO:0000256" key="2">
    <source>
        <dbReference type="ARBA" id="ARBA00023002"/>
    </source>
</evidence>
<dbReference type="InterPro" id="IPR045000">
    <property type="entry name" value="TR"/>
</dbReference>
<keyword evidence="1" id="KW-0521">NADP</keyword>
<protein>
    <submittedName>
        <fullName evidence="4">Uncharacterized protein</fullName>
    </submittedName>
</protein>
<comment type="caution">
    <text evidence="4">The sequence shown here is derived from an EMBL/GenBank/DDBJ whole genome shotgun (WGS) entry which is preliminary data.</text>
</comment>
<organism evidence="4 5">
    <name type="scientific">Cannabis sativa</name>
    <name type="common">Hemp</name>
    <name type="synonym">Marijuana</name>
    <dbReference type="NCBI Taxonomy" id="3483"/>
    <lineage>
        <taxon>Eukaryota</taxon>
        <taxon>Viridiplantae</taxon>
        <taxon>Streptophyta</taxon>
        <taxon>Embryophyta</taxon>
        <taxon>Tracheophyta</taxon>
        <taxon>Spermatophyta</taxon>
        <taxon>Magnoliopsida</taxon>
        <taxon>eudicotyledons</taxon>
        <taxon>Gunneridae</taxon>
        <taxon>Pentapetalae</taxon>
        <taxon>rosids</taxon>
        <taxon>fabids</taxon>
        <taxon>Rosales</taxon>
        <taxon>Cannabaceae</taxon>
        <taxon>Cannabis</taxon>
    </lineage>
</organism>
<dbReference type="SUPFAM" id="SSF51735">
    <property type="entry name" value="NAD(P)-binding Rossmann-fold domains"/>
    <property type="match status" value="1"/>
</dbReference>
<dbReference type="SUPFAM" id="SSF53098">
    <property type="entry name" value="Ribonuclease H-like"/>
    <property type="match status" value="1"/>
</dbReference>
<evidence type="ECO:0000313" key="4">
    <source>
        <dbReference type="EMBL" id="KAF4356996.1"/>
    </source>
</evidence>
<dbReference type="Proteomes" id="UP000583929">
    <property type="component" value="Unassembled WGS sequence"/>
</dbReference>
<sequence>MDFLVDFRQKLAREEFEDVIKVLWAIWENRNRQGNNQPYMNGARLLEWVFNSYPREISGKECLPTMHPTAPKDQWQAPPVGTYCVHCDAAIQPDQAGVGLGYIWRDWLGNIVSAGMHYLHVCCTVPIAEAKAVITALQNKPKNLQSPYEIRSDCKQLVEEILAIDSSTGDIQLVVNQIKRHPQFSYCTKFKHVNNAATVVINSATNYGVEEYSNMMNTNVESPYHLSQLAHPLLKASTKASIVFISSIAGAINQITKNFACEWAKDGIRTNSVAPWGVRTRVMEVEGTPIDEDFSAVFKRTPILRLAEPNEISSLV</sequence>
<evidence type="ECO:0000256" key="3">
    <source>
        <dbReference type="ARBA" id="ARBA00025714"/>
    </source>
</evidence>
<gene>
    <name evidence="4" type="ORF">G4B88_025133</name>
</gene>
<accession>A0A7J6EFC1</accession>
<evidence type="ECO:0000313" key="5">
    <source>
        <dbReference type="Proteomes" id="UP000583929"/>
    </source>
</evidence>
<dbReference type="EMBL" id="JAATIQ010000416">
    <property type="protein sequence ID" value="KAF4356996.1"/>
    <property type="molecule type" value="Genomic_DNA"/>
</dbReference>